<evidence type="ECO:0000259" key="1">
    <source>
        <dbReference type="Pfam" id="PF03432"/>
    </source>
</evidence>
<organism evidence="2 3">
    <name type="scientific">Solidesulfovibrio aerotolerans</name>
    <dbReference type="NCBI Taxonomy" id="295255"/>
    <lineage>
        <taxon>Bacteria</taxon>
        <taxon>Pseudomonadati</taxon>
        <taxon>Thermodesulfobacteriota</taxon>
        <taxon>Desulfovibrionia</taxon>
        <taxon>Desulfovibrionales</taxon>
        <taxon>Desulfovibrionaceae</taxon>
        <taxon>Solidesulfovibrio</taxon>
    </lineage>
</organism>
<name>A0A7C9N3N0_9BACT</name>
<protein>
    <submittedName>
        <fullName evidence="2">Relaxase/mobilization nuclease domain-containing protein</fullName>
    </submittedName>
</protein>
<reference evidence="2 3" key="1">
    <citation type="submission" date="2020-01" db="EMBL/GenBank/DDBJ databases">
        <title>Genome sequence of Desulfovibrio aerotolerans DSM 16695(T).</title>
        <authorList>
            <person name="Karnachuk O."/>
            <person name="Avakyan M."/>
            <person name="Mardanov A."/>
            <person name="Kadnikov V."/>
            <person name="Ravin N."/>
        </authorList>
    </citation>
    <scope>NUCLEOTIDE SEQUENCE [LARGE SCALE GENOMIC DNA]</scope>
    <source>
        <strain evidence="2 3">DSM 16695</strain>
    </source>
</reference>
<comment type="caution">
    <text evidence="2">The sequence shown here is derived from an EMBL/GenBank/DDBJ whole genome shotgun (WGS) entry which is preliminary data.</text>
</comment>
<accession>A0A7C9N3N0</accession>
<evidence type="ECO:0000313" key="2">
    <source>
        <dbReference type="EMBL" id="MYL81815.1"/>
    </source>
</evidence>
<dbReference type="Proteomes" id="UP000482487">
    <property type="component" value="Unassembled WGS sequence"/>
</dbReference>
<dbReference type="Pfam" id="PF03432">
    <property type="entry name" value="Relaxase"/>
    <property type="match status" value="1"/>
</dbReference>
<dbReference type="RefSeq" id="WP_160958072.1">
    <property type="nucleotide sequence ID" value="NZ_WVUD01000001.1"/>
</dbReference>
<proteinExistence type="predicted"/>
<dbReference type="EMBL" id="WVUD01000001">
    <property type="protein sequence ID" value="MYL81815.1"/>
    <property type="molecule type" value="Genomic_DNA"/>
</dbReference>
<evidence type="ECO:0000313" key="3">
    <source>
        <dbReference type="Proteomes" id="UP000482487"/>
    </source>
</evidence>
<feature type="domain" description="MobA/VirD2-like nuclease" evidence="1">
    <location>
        <begin position="47"/>
        <end position="145"/>
    </location>
</feature>
<dbReference type="OrthoDB" id="5359237at2"/>
<keyword evidence="3" id="KW-1185">Reference proteome</keyword>
<sequence length="633" mass="71888">MKIKKIKTKDKSRRSAKASAAYLISEKTNDSQCDDVEFDKTNGVSETNVRVLASGSLNTFGNSFDEGRKELELLDKSYKGRGDAVGHYMLAWRAGETPTKEKKIDAINILLKNVGFKNHPCIWVEHGDRPHPHVHLLVSRIDPDSDPIRPDIKNFGGMVQLKSTRKKKEILHTHEEFCCARAEAEICHDQGWEPTPNALYSSDLQLVERNNVQNELKLRPRILTYEAHHNKPHPARILGNTAIDVLKKSSSWEEAFELFAKKAISLERVQKGPKNREGAYLRSGRTSLKLSALPNEFSLKNLDKKFGKPVSDQEKPEPAIACELALHVVAAKPISENYSLKQIKNVLKKSVSDALSWKDFLNDLKRENWKVERAGGGALIVAGEHRVKISQIPGKNSYSKLCSKFGQTIEEANLSCDLLNIVQYHEAISPKITNKEFFDVETEVIHSNLNSPSLAQEKKIQVEVQYPKRKIIIEAQSIIRTSMTIDTSIQHTTDRLFVAGFSVKFQTYETSDGRIFASNLTFEKNDFFVSLNNLSEDCNKLSKIGEAFGERYNKPLPQNFINRIEKNNGFIDFVKKCFSLITRFIPNYKKFETKHRTFSNNMSIAQKVQIIESQKAIIGTQQLAIHEERHAIR</sequence>
<gene>
    <name evidence="2" type="ORF">GTA51_01505</name>
</gene>
<dbReference type="AlphaFoldDB" id="A0A7C9N3N0"/>
<dbReference type="InterPro" id="IPR005094">
    <property type="entry name" value="Endonuclease_MobA/VirD2"/>
</dbReference>